<protein>
    <recommendedName>
        <fullName evidence="14">Aminopeptidase</fullName>
    </recommendedName>
</protein>
<dbReference type="PANTHER" id="PTHR11533">
    <property type="entry name" value="PROTEASE M1 ZINC METALLOPROTEASE"/>
    <property type="match status" value="1"/>
</dbReference>
<comment type="caution">
    <text evidence="12">The sequence shown here is derived from an EMBL/GenBank/DDBJ whole genome shotgun (WGS) entry which is preliminary data.</text>
</comment>
<dbReference type="PRINTS" id="PR00756">
    <property type="entry name" value="ALADIPTASE"/>
</dbReference>
<dbReference type="Gene3D" id="1.25.50.20">
    <property type="match status" value="1"/>
</dbReference>
<feature type="transmembrane region" description="Helical" evidence="8">
    <location>
        <begin position="29"/>
        <end position="57"/>
    </location>
</feature>
<dbReference type="Pfam" id="PF01433">
    <property type="entry name" value="Peptidase_M1"/>
    <property type="match status" value="1"/>
</dbReference>
<evidence type="ECO:0000313" key="13">
    <source>
        <dbReference type="Proteomes" id="UP001303046"/>
    </source>
</evidence>
<dbReference type="InterPro" id="IPR034016">
    <property type="entry name" value="M1_APN-typ"/>
</dbReference>
<keyword evidence="5" id="KW-0378">Hydrolase</keyword>
<dbReference type="InterPro" id="IPR045357">
    <property type="entry name" value="Aminopeptidase_N-like_N"/>
</dbReference>
<comment type="cofactor">
    <cofactor evidence="1">
        <name>Zn(2+)</name>
        <dbReference type="ChEBI" id="CHEBI:29105"/>
    </cofactor>
</comment>
<dbReference type="Gene3D" id="2.60.40.1910">
    <property type="match status" value="1"/>
</dbReference>
<gene>
    <name evidence="12" type="primary">Necator_chrV.g20969</name>
    <name evidence="12" type="ORF">RB195_016176</name>
</gene>
<name>A0ABR1E7X3_NECAM</name>
<feature type="domain" description="Aminopeptidase N-like N-terminal" evidence="11">
    <location>
        <begin position="93"/>
        <end position="290"/>
    </location>
</feature>
<dbReference type="Pfam" id="PF17900">
    <property type="entry name" value="Peptidase_M1_N"/>
    <property type="match status" value="1"/>
</dbReference>
<dbReference type="InterPro" id="IPR050344">
    <property type="entry name" value="Peptidase_M1_aminopeptidases"/>
</dbReference>
<proteinExistence type="inferred from homology"/>
<keyword evidence="8" id="KW-0472">Membrane</keyword>
<evidence type="ECO:0000256" key="3">
    <source>
        <dbReference type="ARBA" id="ARBA00022670"/>
    </source>
</evidence>
<keyword evidence="3" id="KW-0645">Protease</keyword>
<keyword evidence="6" id="KW-0862">Zinc</keyword>
<evidence type="ECO:0000256" key="7">
    <source>
        <dbReference type="ARBA" id="ARBA00023049"/>
    </source>
</evidence>
<feature type="domain" description="ERAP1-like C-terminal" evidence="10">
    <location>
        <begin position="628"/>
        <end position="975"/>
    </location>
</feature>
<organism evidence="12 13">
    <name type="scientific">Necator americanus</name>
    <name type="common">Human hookworm</name>
    <dbReference type="NCBI Taxonomy" id="51031"/>
    <lineage>
        <taxon>Eukaryota</taxon>
        <taxon>Metazoa</taxon>
        <taxon>Ecdysozoa</taxon>
        <taxon>Nematoda</taxon>
        <taxon>Chromadorea</taxon>
        <taxon>Rhabditida</taxon>
        <taxon>Rhabditina</taxon>
        <taxon>Rhabditomorpha</taxon>
        <taxon>Strongyloidea</taxon>
        <taxon>Ancylostomatidae</taxon>
        <taxon>Bunostominae</taxon>
        <taxon>Necator</taxon>
    </lineage>
</organism>
<evidence type="ECO:0000256" key="6">
    <source>
        <dbReference type="ARBA" id="ARBA00022833"/>
    </source>
</evidence>
<dbReference type="Gene3D" id="1.10.390.10">
    <property type="entry name" value="Neutral Protease Domain 2"/>
    <property type="match status" value="1"/>
</dbReference>
<keyword evidence="7" id="KW-0482">Metalloprotease</keyword>
<feature type="domain" description="Peptidase M1 membrane alanine aminopeptidase" evidence="9">
    <location>
        <begin position="325"/>
        <end position="528"/>
    </location>
</feature>
<dbReference type="Gene3D" id="2.60.40.1730">
    <property type="entry name" value="tricorn interacting facor f3 domain"/>
    <property type="match status" value="1"/>
</dbReference>
<dbReference type="Proteomes" id="UP001303046">
    <property type="component" value="Unassembled WGS sequence"/>
</dbReference>
<reference evidence="12 13" key="1">
    <citation type="submission" date="2023-08" db="EMBL/GenBank/DDBJ databases">
        <title>A Necator americanus chromosomal reference genome.</title>
        <authorList>
            <person name="Ilik V."/>
            <person name="Petrzelkova K.J."/>
            <person name="Pardy F."/>
            <person name="Fuh T."/>
            <person name="Niatou-Singa F.S."/>
            <person name="Gouil Q."/>
            <person name="Baker L."/>
            <person name="Ritchie M.E."/>
            <person name="Jex A.R."/>
            <person name="Gazzola D."/>
            <person name="Li H."/>
            <person name="Toshio Fujiwara R."/>
            <person name="Zhan B."/>
            <person name="Aroian R.V."/>
            <person name="Pafco B."/>
            <person name="Schwarz E.M."/>
        </authorList>
    </citation>
    <scope>NUCLEOTIDE SEQUENCE [LARGE SCALE GENOMIC DNA]</scope>
    <source>
        <strain evidence="12 13">Aroian</strain>
        <tissue evidence="12">Whole animal</tissue>
    </source>
</reference>
<dbReference type="InterPro" id="IPR042097">
    <property type="entry name" value="Aminopeptidase_N-like_N_sf"/>
</dbReference>
<dbReference type="SUPFAM" id="SSF55486">
    <property type="entry name" value="Metalloproteases ('zincins'), catalytic domain"/>
    <property type="match status" value="1"/>
</dbReference>
<evidence type="ECO:0000256" key="8">
    <source>
        <dbReference type="SAM" id="Phobius"/>
    </source>
</evidence>
<evidence type="ECO:0000259" key="11">
    <source>
        <dbReference type="Pfam" id="PF17900"/>
    </source>
</evidence>
<accession>A0ABR1E7X3</accession>
<dbReference type="SUPFAM" id="SSF63737">
    <property type="entry name" value="Leukotriene A4 hydrolase N-terminal domain"/>
    <property type="match status" value="1"/>
</dbReference>
<evidence type="ECO:0000259" key="10">
    <source>
        <dbReference type="Pfam" id="PF11838"/>
    </source>
</evidence>
<evidence type="ECO:0000256" key="4">
    <source>
        <dbReference type="ARBA" id="ARBA00022723"/>
    </source>
</evidence>
<evidence type="ECO:0008006" key="14">
    <source>
        <dbReference type="Google" id="ProtNLM"/>
    </source>
</evidence>
<sequence length="1018" mass="117598">MESGSKSRSYSLSPPSEQWRKEERNKRGFFCTPALLMISAVVIVVFLIISCVSTYWITRAQLSEIKDNGQSSGNLQKPTFITMGDLRLPKKLKPASYTLIMKIYLPFYVDFPSEKKLTTDGEVVIDMVVLEPTNSITLNMKDTHILSDKCEAQLSDEQRVGITSIAVLDRLEKVIFILDRTLRVGENVKLRVTFTGAINDGLFGLYRSAYKDSKGNVKIAAVTQMAPANARRMVPCFDEPEYKATWNVTIIHPIGTRAIANSFEISETTEPDGNWKVSKFQRTPVMSPYLLAIFVSEFDFDESYTKRGVRFRVWSAPDTKERRMYGLKTAIAHMETLEKYFAIEDVVMKQDLVALERFVVGAMENWGLITFREFSLLPPFSIHTENLLQRKIIAHELAHQWFGNLVTMNWWDELWLKEGFASYFENIELNENRDMRISKTEHVTSFNSPMKKDSLAASRPLSSIIDIPLEIYGSYDSLSYSKGGIIIAMIRDVVGEQNFRKALIHYLKKFSFENTRGDDLWEAFDEVVEGAEGPDGGKLSMVDFGPQWSKQMGFPLVTVEHFNSTTLRIRQERYMKVPHATELRKYRNSKYGYKWDVPLWYQWDDKQVYYKWLKREEPLYLDRKDAPIVINVDRRGYFVQNYDSDGWKRIIRQFDENHRVYSSHTRYTVISDAFNAALIGRLDYKTVFALLKYLSKEENDLVWEAVTRGLDSIKHFFGDKSGESGRKWADLYSNKIMERRYTSVYSEYISGEFETHRNGSRPLYQAVGYGKKKHDKSISEMSRYSSSLRLKFATSVIESYCEAGSNNCSSTFQSLFEKEVLERCSKGKKASQCVRIPRHLRKCTYCYGVKRIGSAAIEKVKVLYNSEDNEEEKDNLAKGLTCANEIQELKALLRRTINETAIEQIGFVFAGVAYNPISQEFLTNFLIENWEAIYERLGHQDYHMQLSTVIGACLSVMHSNAEIMLVKHFQEINPNAQQFSIINEKIEEAQHRIAWLKKHSKTLTEFFKSELGQTETFS</sequence>
<dbReference type="CDD" id="cd09601">
    <property type="entry name" value="M1_APN-Q_like"/>
    <property type="match status" value="1"/>
</dbReference>
<dbReference type="InterPro" id="IPR027268">
    <property type="entry name" value="Peptidase_M4/M1_CTD_sf"/>
</dbReference>
<dbReference type="InterPro" id="IPR024571">
    <property type="entry name" value="ERAP1-like_C_dom"/>
</dbReference>
<evidence type="ECO:0000256" key="1">
    <source>
        <dbReference type="ARBA" id="ARBA00001947"/>
    </source>
</evidence>
<keyword evidence="8" id="KW-0812">Transmembrane</keyword>
<dbReference type="EMBL" id="JAVFWL010000005">
    <property type="protein sequence ID" value="KAK6758787.1"/>
    <property type="molecule type" value="Genomic_DNA"/>
</dbReference>
<dbReference type="PANTHER" id="PTHR11533:SF301">
    <property type="entry name" value="AMINOPEPTIDASE"/>
    <property type="match status" value="1"/>
</dbReference>
<dbReference type="Pfam" id="PF11838">
    <property type="entry name" value="ERAP1_C"/>
    <property type="match status" value="1"/>
</dbReference>
<evidence type="ECO:0000313" key="12">
    <source>
        <dbReference type="EMBL" id="KAK6758787.1"/>
    </source>
</evidence>
<evidence type="ECO:0000256" key="5">
    <source>
        <dbReference type="ARBA" id="ARBA00022801"/>
    </source>
</evidence>
<evidence type="ECO:0000259" key="9">
    <source>
        <dbReference type="Pfam" id="PF01433"/>
    </source>
</evidence>
<comment type="similarity">
    <text evidence="2">Belongs to the peptidase M1 family.</text>
</comment>
<dbReference type="InterPro" id="IPR001930">
    <property type="entry name" value="Peptidase_M1"/>
</dbReference>
<keyword evidence="4" id="KW-0479">Metal-binding</keyword>
<keyword evidence="8" id="KW-1133">Transmembrane helix</keyword>
<keyword evidence="13" id="KW-1185">Reference proteome</keyword>
<evidence type="ECO:0000256" key="2">
    <source>
        <dbReference type="ARBA" id="ARBA00010136"/>
    </source>
</evidence>
<dbReference type="InterPro" id="IPR014782">
    <property type="entry name" value="Peptidase_M1_dom"/>
</dbReference>